<keyword evidence="8 11" id="KW-0443">Lipid metabolism</keyword>
<evidence type="ECO:0000256" key="1">
    <source>
        <dbReference type="ARBA" id="ARBA00001195"/>
    </source>
</evidence>
<dbReference type="PANTHER" id="PTHR10336">
    <property type="entry name" value="PHOSPHOINOSITIDE-SPECIFIC PHOSPHOLIPASE C FAMILY PROTEIN"/>
    <property type="match status" value="1"/>
</dbReference>
<evidence type="ECO:0000256" key="8">
    <source>
        <dbReference type="ARBA" id="ARBA00023098"/>
    </source>
</evidence>
<dbReference type="SUPFAM" id="SSF51695">
    <property type="entry name" value="PLC-like phosphodiesterases"/>
    <property type="match status" value="1"/>
</dbReference>
<dbReference type="InterPro" id="IPR011992">
    <property type="entry name" value="EF-hand-dom_pair"/>
</dbReference>
<evidence type="ECO:0000259" key="13">
    <source>
        <dbReference type="PROSITE" id="PS50004"/>
    </source>
</evidence>
<dbReference type="RefSeq" id="XP_022150955.1">
    <property type="nucleotide sequence ID" value="XM_022295263.1"/>
</dbReference>
<dbReference type="GeneID" id="111018981"/>
<dbReference type="KEGG" id="mcha:111018981"/>
<evidence type="ECO:0000256" key="5">
    <source>
        <dbReference type="ARBA" id="ARBA00022475"/>
    </source>
</evidence>
<accession>A0A6J1D9W9</accession>
<dbReference type="GO" id="GO:0004435">
    <property type="term" value="F:phosphatidylinositol-4,5-bisphosphate phospholipase C activity"/>
    <property type="evidence" value="ECO:0007669"/>
    <property type="project" value="UniProtKB-EC"/>
</dbReference>
<feature type="domain" description="C2" evidence="13">
    <location>
        <begin position="426"/>
        <end position="557"/>
    </location>
</feature>
<protein>
    <recommendedName>
        <fullName evidence="4 11">Phosphoinositide phospholipase C</fullName>
        <ecNumber evidence="4 11">3.1.4.11</ecNumber>
    </recommendedName>
</protein>
<dbReference type="EC" id="3.1.4.11" evidence="4 11"/>
<keyword evidence="6 11" id="KW-0378">Hydrolase</keyword>
<dbReference type="GO" id="GO:0006950">
    <property type="term" value="P:response to stress"/>
    <property type="evidence" value="ECO:0007669"/>
    <property type="project" value="UniProtKB-ARBA"/>
</dbReference>
<dbReference type="Pfam" id="PF00387">
    <property type="entry name" value="PI-PLC-Y"/>
    <property type="match status" value="1"/>
</dbReference>
<gene>
    <name evidence="16" type="primary">LOC111018981</name>
</gene>
<dbReference type="InterPro" id="IPR001192">
    <property type="entry name" value="PI-PLC_fam"/>
</dbReference>
<dbReference type="SUPFAM" id="SSF47473">
    <property type="entry name" value="EF-hand"/>
    <property type="match status" value="1"/>
</dbReference>
<dbReference type="GO" id="GO:0048015">
    <property type="term" value="P:phosphatidylinositol-mediated signaling"/>
    <property type="evidence" value="ECO:0007669"/>
    <property type="project" value="TreeGrafter"/>
</dbReference>
<evidence type="ECO:0000256" key="4">
    <source>
        <dbReference type="ARBA" id="ARBA00012368"/>
    </source>
</evidence>
<evidence type="ECO:0000256" key="12">
    <source>
        <dbReference type="SAM" id="MobiDB-lite"/>
    </source>
</evidence>
<dbReference type="FunFam" id="2.60.40.150:FF:000060">
    <property type="entry name" value="Phosphoinositide phospholipase C"/>
    <property type="match status" value="1"/>
</dbReference>
<dbReference type="Proteomes" id="UP000504603">
    <property type="component" value="Unplaced"/>
</dbReference>
<keyword evidence="15" id="KW-1185">Reference proteome</keyword>
<dbReference type="OrthoDB" id="269822at2759"/>
<organism evidence="15 16">
    <name type="scientific">Momordica charantia</name>
    <name type="common">Bitter gourd</name>
    <name type="synonym">Balsam pear</name>
    <dbReference type="NCBI Taxonomy" id="3673"/>
    <lineage>
        <taxon>Eukaryota</taxon>
        <taxon>Viridiplantae</taxon>
        <taxon>Streptophyta</taxon>
        <taxon>Embryophyta</taxon>
        <taxon>Tracheophyta</taxon>
        <taxon>Spermatophyta</taxon>
        <taxon>Magnoliopsida</taxon>
        <taxon>eudicotyledons</taxon>
        <taxon>Gunneridae</taxon>
        <taxon>Pentapetalae</taxon>
        <taxon>rosids</taxon>
        <taxon>fabids</taxon>
        <taxon>Cucurbitales</taxon>
        <taxon>Cucurbitaceae</taxon>
        <taxon>Momordiceae</taxon>
        <taxon>Momordica</taxon>
    </lineage>
</organism>
<dbReference type="CDD" id="cd00275">
    <property type="entry name" value="C2_PLC_like"/>
    <property type="match status" value="1"/>
</dbReference>
<dbReference type="PROSITE" id="PS50008">
    <property type="entry name" value="PIPLC_Y_DOMAIN"/>
    <property type="match status" value="1"/>
</dbReference>
<dbReference type="PROSITE" id="PS50004">
    <property type="entry name" value="C2"/>
    <property type="match status" value="1"/>
</dbReference>
<feature type="domain" description="PI-PLC Y-box" evidence="14">
    <location>
        <begin position="340"/>
        <end position="426"/>
    </location>
</feature>
<evidence type="ECO:0000313" key="15">
    <source>
        <dbReference type="Proteomes" id="UP000504603"/>
    </source>
</evidence>
<reference evidence="16" key="1">
    <citation type="submission" date="2025-08" db="UniProtKB">
        <authorList>
            <consortium name="RefSeq"/>
        </authorList>
    </citation>
    <scope>IDENTIFICATION</scope>
    <source>
        <strain evidence="16">OHB3-1</strain>
    </source>
</reference>
<keyword evidence="5" id="KW-1003">Cell membrane</keyword>
<keyword evidence="9" id="KW-0472">Membrane</keyword>
<evidence type="ECO:0000256" key="7">
    <source>
        <dbReference type="ARBA" id="ARBA00022963"/>
    </source>
</evidence>
<dbReference type="PRINTS" id="PR00390">
    <property type="entry name" value="PHPHLIPASEC"/>
</dbReference>
<evidence type="ECO:0000256" key="11">
    <source>
        <dbReference type="RuleBase" id="RU361133"/>
    </source>
</evidence>
<proteinExistence type="predicted"/>
<feature type="region of interest" description="Disordered" evidence="12">
    <location>
        <begin position="248"/>
        <end position="306"/>
    </location>
</feature>
<dbReference type="InterPro" id="IPR000008">
    <property type="entry name" value="C2_dom"/>
</dbReference>
<comment type="cofactor">
    <cofactor evidence="2">
        <name>Ca(2+)</name>
        <dbReference type="ChEBI" id="CHEBI:29108"/>
    </cofactor>
</comment>
<feature type="compositionally biased region" description="Acidic residues" evidence="12">
    <location>
        <begin position="286"/>
        <end position="301"/>
    </location>
</feature>
<dbReference type="InterPro" id="IPR001711">
    <property type="entry name" value="PLipase_C_Pinositol-sp_Y"/>
</dbReference>
<dbReference type="AlphaFoldDB" id="A0A6J1D9W9"/>
<dbReference type="PROSITE" id="PS50007">
    <property type="entry name" value="PIPLC_X_DOMAIN"/>
    <property type="match status" value="1"/>
</dbReference>
<feature type="compositionally biased region" description="Basic and acidic residues" evidence="12">
    <location>
        <begin position="251"/>
        <end position="272"/>
    </location>
</feature>
<dbReference type="PANTHER" id="PTHR10336:SF105">
    <property type="entry name" value="PHOSPHOINOSITIDE PHOSPHOLIPASE C 1"/>
    <property type="match status" value="1"/>
</dbReference>
<dbReference type="SMART" id="SM00239">
    <property type="entry name" value="C2"/>
    <property type="match status" value="1"/>
</dbReference>
<evidence type="ECO:0000256" key="6">
    <source>
        <dbReference type="ARBA" id="ARBA00022801"/>
    </source>
</evidence>
<dbReference type="SMART" id="SM00149">
    <property type="entry name" value="PLCYc"/>
    <property type="match status" value="1"/>
</dbReference>
<evidence type="ECO:0000256" key="2">
    <source>
        <dbReference type="ARBA" id="ARBA00001913"/>
    </source>
</evidence>
<dbReference type="GO" id="GO:0051209">
    <property type="term" value="P:release of sequestered calcium ion into cytosol"/>
    <property type="evidence" value="ECO:0007669"/>
    <property type="project" value="TreeGrafter"/>
</dbReference>
<keyword evidence="10" id="KW-0807">Transducer</keyword>
<evidence type="ECO:0000259" key="14">
    <source>
        <dbReference type="PROSITE" id="PS50008"/>
    </source>
</evidence>
<dbReference type="InterPro" id="IPR017946">
    <property type="entry name" value="PLC-like_Pdiesterase_TIM-brl"/>
</dbReference>
<dbReference type="InterPro" id="IPR035892">
    <property type="entry name" value="C2_domain_sf"/>
</dbReference>
<name>A0A6J1D9W9_MOMCH</name>
<evidence type="ECO:0000256" key="10">
    <source>
        <dbReference type="ARBA" id="ARBA00023224"/>
    </source>
</evidence>
<dbReference type="Pfam" id="PF00168">
    <property type="entry name" value="C2"/>
    <property type="match status" value="1"/>
</dbReference>
<dbReference type="SUPFAM" id="SSF49562">
    <property type="entry name" value="C2 domain (Calcium/lipid-binding domain, CaLB)"/>
    <property type="match status" value="1"/>
</dbReference>
<keyword evidence="7 11" id="KW-0442">Lipid degradation</keyword>
<evidence type="ECO:0000256" key="9">
    <source>
        <dbReference type="ARBA" id="ARBA00023136"/>
    </source>
</evidence>
<comment type="subcellular location">
    <subcellularLocation>
        <location evidence="3">Cell membrane</location>
        <topology evidence="3">Peripheral membrane protein</topology>
    </subcellularLocation>
</comment>
<sequence>MYKQSFRVCFCFRRRFRTNVAEAPEDVEMMFRKYSENGIMNIDHLQRFLEEIQGESSDTKAQAIFNNLKHLGIFQRRGLRLEDFFRYLFGDLNLAFSPSQGVYQDMGAPLSHYYIFTGHNSYLTGNQLSSDSSVTPIIRALNRGVRAIELDLWPNSKKNDIDVLHGGCRTLTAPVKLIKCLRAIKDHAFTASEYPLVITFEDHLTPDLRKEVARMVTATFGDMLYVPRSEYLNGFPSPESLRRRILISTKPPEHTKGESIKEKPSADKQRDTADDDIWESVQQQQDMDEDHLEEEEEEDKDENNAVPEYRSLIAIHAGKMKSGSSLKALFNDIEKVSRLSLSEQELENAIRKHGRDIIRFTRRNLLRVYPKGLRLDSSNYNPMLGWTHGAQMVAFNMQGYGKYLWIMEGMFRGNGGCGYIKKPDVLLKNLDDPASYSESTSSAIISRLKVKVYMGEGWHLEFGLSHFDFYSPPDLYVKVGIVGVRKDTETRKTSAIEDEWIPVWNEEFCFSISAPELALLNVVVRDYDTSGKDDFAGQTCLPVTELRSGIRSVPLYSRKGEKFKHVKLLMRFEFE</sequence>
<dbReference type="InterPro" id="IPR000909">
    <property type="entry name" value="PLipase_C_PInositol-sp_X_dom"/>
</dbReference>
<dbReference type="SMART" id="SM00148">
    <property type="entry name" value="PLCXc"/>
    <property type="match status" value="1"/>
</dbReference>
<dbReference type="GO" id="GO:0005886">
    <property type="term" value="C:plasma membrane"/>
    <property type="evidence" value="ECO:0007669"/>
    <property type="project" value="UniProtKB-SubCell"/>
</dbReference>
<evidence type="ECO:0000256" key="3">
    <source>
        <dbReference type="ARBA" id="ARBA00004202"/>
    </source>
</evidence>
<dbReference type="Gene3D" id="1.10.238.10">
    <property type="entry name" value="EF-hand"/>
    <property type="match status" value="1"/>
</dbReference>
<evidence type="ECO:0000313" key="16">
    <source>
        <dbReference type="RefSeq" id="XP_022150955.1"/>
    </source>
</evidence>
<dbReference type="Pfam" id="PF00388">
    <property type="entry name" value="PI-PLC-X"/>
    <property type="match status" value="1"/>
</dbReference>
<dbReference type="Gene3D" id="2.60.40.150">
    <property type="entry name" value="C2 domain"/>
    <property type="match status" value="1"/>
</dbReference>
<dbReference type="GO" id="GO:0016042">
    <property type="term" value="P:lipid catabolic process"/>
    <property type="evidence" value="ECO:0007669"/>
    <property type="project" value="UniProtKB-KW"/>
</dbReference>
<comment type="catalytic activity">
    <reaction evidence="1 11">
        <text>a 1,2-diacyl-sn-glycero-3-phospho-(1D-myo-inositol-4,5-bisphosphate) + H2O = 1D-myo-inositol 1,4,5-trisphosphate + a 1,2-diacyl-sn-glycerol + H(+)</text>
        <dbReference type="Rhea" id="RHEA:33179"/>
        <dbReference type="ChEBI" id="CHEBI:15377"/>
        <dbReference type="ChEBI" id="CHEBI:15378"/>
        <dbReference type="ChEBI" id="CHEBI:17815"/>
        <dbReference type="ChEBI" id="CHEBI:58456"/>
        <dbReference type="ChEBI" id="CHEBI:203600"/>
        <dbReference type="EC" id="3.1.4.11"/>
    </reaction>
</comment>
<dbReference type="Gene3D" id="3.20.20.190">
    <property type="entry name" value="Phosphatidylinositol (PI) phosphodiesterase"/>
    <property type="match status" value="1"/>
</dbReference>